<dbReference type="InterPro" id="IPR018422">
    <property type="entry name" value="Cation/H_exchanger_CPA1"/>
</dbReference>
<evidence type="ECO:0000313" key="13">
    <source>
        <dbReference type="Proteomes" id="UP000051647"/>
    </source>
</evidence>
<feature type="transmembrane region" description="Helical" evidence="10">
    <location>
        <begin position="222"/>
        <end position="249"/>
    </location>
</feature>
<evidence type="ECO:0000256" key="10">
    <source>
        <dbReference type="SAM" id="Phobius"/>
    </source>
</evidence>
<dbReference type="PANTHER" id="PTHR10110:SF86">
    <property type="entry name" value="SODIUM_HYDROGEN EXCHANGER 7"/>
    <property type="match status" value="1"/>
</dbReference>
<comment type="caution">
    <text evidence="12">The sequence shown here is derived from an EMBL/GenBank/DDBJ whole genome shotgun (WGS) entry which is preliminary data.</text>
</comment>
<feature type="transmembrane region" description="Helical" evidence="10">
    <location>
        <begin position="369"/>
        <end position="393"/>
    </location>
</feature>
<keyword evidence="9" id="KW-0739">Sodium transport</keyword>
<sequence>MISTVIIVFAAAISIFISQAIRRVSVSYISMILGGVISLIPVISSHVENFDSDIFMGLIIAPLLFFEGQATRLNAVGKELKHIMQTAGFLVLLCMVVSGFSVVWITGISLPLAFILSAISTPTDATALDSVSEGLKIPNNEGTFLKMESLFNDASGIILLNMAILWYVKGYIDYGATLLNFVVSAVGGILFGFATAFVMVLFRQFLLRTSFNSLNAQNLLYIITPLVIYYLAEEIHVSGIIAVVCAGLVHNAEAQRSRLTNAPQVHQGFGLVSMITEIFDSTAFVILGYMFVKIIIQDKNAIHDLNWLLIGVTLYIISLIIRYLYACLRLKMSNKSAWIFSLGGVHGAITLALAYMLKEVQVNNGDFHLVLMAEGTLIILSLIVPTIVFNFILKSDITNDQVKQEVNQLRLNMVKEAIEAVNKMYLPDKIKKSVIFDLMTQKQRTKTKDFMRAWIDVVRHPEFDRTEKELEMRAFMNAFDKEREYLDGVSQSEEKYQKYIYDLYSEVLLAETLVIEPLNSKN</sequence>
<keyword evidence="7" id="KW-0406">Ion transport</keyword>
<keyword evidence="8 10" id="KW-0472">Membrane</keyword>
<dbReference type="GO" id="GO:0051453">
    <property type="term" value="P:regulation of intracellular pH"/>
    <property type="evidence" value="ECO:0007669"/>
    <property type="project" value="TreeGrafter"/>
</dbReference>
<dbReference type="PANTHER" id="PTHR10110">
    <property type="entry name" value="SODIUM/HYDROGEN EXCHANGER"/>
    <property type="match status" value="1"/>
</dbReference>
<dbReference type="Pfam" id="PF00999">
    <property type="entry name" value="Na_H_Exchanger"/>
    <property type="match status" value="1"/>
</dbReference>
<evidence type="ECO:0000256" key="7">
    <source>
        <dbReference type="ARBA" id="ARBA00023065"/>
    </source>
</evidence>
<name>A0A0R1S987_9LACO</name>
<feature type="transmembrane region" description="Helical" evidence="10">
    <location>
        <begin position="28"/>
        <end position="48"/>
    </location>
</feature>
<feature type="transmembrane region" description="Helical" evidence="10">
    <location>
        <begin position="269"/>
        <end position="295"/>
    </location>
</feature>
<keyword evidence="4 10" id="KW-0812">Transmembrane</keyword>
<keyword evidence="3" id="KW-1003">Cell membrane</keyword>
<feature type="transmembrane region" description="Helical" evidence="10">
    <location>
        <begin position="87"/>
        <end position="119"/>
    </location>
</feature>
<dbReference type="STRING" id="1423815.FC27_GL001578"/>
<keyword evidence="2" id="KW-0813">Transport</keyword>
<keyword evidence="6" id="KW-0915">Sodium</keyword>
<dbReference type="AlphaFoldDB" id="A0A0R1S987"/>
<dbReference type="GO" id="GO:0098719">
    <property type="term" value="P:sodium ion import across plasma membrane"/>
    <property type="evidence" value="ECO:0007669"/>
    <property type="project" value="TreeGrafter"/>
</dbReference>
<dbReference type="eggNOG" id="COG0025">
    <property type="taxonomic scope" value="Bacteria"/>
</dbReference>
<evidence type="ECO:0000256" key="8">
    <source>
        <dbReference type="ARBA" id="ARBA00023136"/>
    </source>
</evidence>
<feature type="transmembrane region" description="Helical" evidence="10">
    <location>
        <begin position="337"/>
        <end position="357"/>
    </location>
</feature>
<reference evidence="12 13" key="1">
    <citation type="journal article" date="2015" name="Genome Announc.">
        <title>Expanding the biotechnology potential of lactobacilli through comparative genomics of 213 strains and associated genera.</title>
        <authorList>
            <person name="Sun Z."/>
            <person name="Harris H.M."/>
            <person name="McCann A."/>
            <person name="Guo C."/>
            <person name="Argimon S."/>
            <person name="Zhang W."/>
            <person name="Yang X."/>
            <person name="Jeffery I.B."/>
            <person name="Cooney J.C."/>
            <person name="Kagawa T.F."/>
            <person name="Liu W."/>
            <person name="Song Y."/>
            <person name="Salvetti E."/>
            <person name="Wrobel A."/>
            <person name="Rasinkangas P."/>
            <person name="Parkhill J."/>
            <person name="Rea M.C."/>
            <person name="O'Sullivan O."/>
            <person name="Ritari J."/>
            <person name="Douillard F.P."/>
            <person name="Paul Ross R."/>
            <person name="Yang R."/>
            <person name="Briner A.E."/>
            <person name="Felis G.E."/>
            <person name="de Vos W.M."/>
            <person name="Barrangou R."/>
            <person name="Klaenhammer T.R."/>
            <person name="Caufield P.W."/>
            <person name="Cui Y."/>
            <person name="Zhang H."/>
            <person name="O'Toole P.W."/>
        </authorList>
    </citation>
    <scope>NUCLEOTIDE SEQUENCE [LARGE SCALE GENOMIC DNA]</scope>
    <source>
        <strain evidence="12 13">DSM 14857</strain>
    </source>
</reference>
<feature type="transmembrane region" description="Helical" evidence="10">
    <location>
        <begin position="180"/>
        <end position="202"/>
    </location>
</feature>
<keyword evidence="5 10" id="KW-1133">Transmembrane helix</keyword>
<dbReference type="GO" id="GO:0015385">
    <property type="term" value="F:sodium:proton antiporter activity"/>
    <property type="evidence" value="ECO:0007669"/>
    <property type="project" value="InterPro"/>
</dbReference>
<evidence type="ECO:0000256" key="2">
    <source>
        <dbReference type="ARBA" id="ARBA00022448"/>
    </source>
</evidence>
<dbReference type="Gene3D" id="6.10.140.1330">
    <property type="match status" value="1"/>
</dbReference>
<evidence type="ECO:0000256" key="5">
    <source>
        <dbReference type="ARBA" id="ARBA00022989"/>
    </source>
</evidence>
<organism evidence="12 13">
    <name type="scientific">Companilactobacillus versmoldensis DSM 14857 = KCTC 3814</name>
    <dbReference type="NCBI Taxonomy" id="1423815"/>
    <lineage>
        <taxon>Bacteria</taxon>
        <taxon>Bacillati</taxon>
        <taxon>Bacillota</taxon>
        <taxon>Bacilli</taxon>
        <taxon>Lactobacillales</taxon>
        <taxon>Lactobacillaceae</taxon>
        <taxon>Companilactobacillus</taxon>
    </lineage>
</organism>
<proteinExistence type="predicted"/>
<feature type="transmembrane region" description="Helical" evidence="10">
    <location>
        <begin position="307"/>
        <end position="325"/>
    </location>
</feature>
<comment type="subcellular location">
    <subcellularLocation>
        <location evidence="1">Cell membrane</location>
        <topology evidence="1">Multi-pass membrane protein</topology>
    </subcellularLocation>
</comment>
<evidence type="ECO:0000313" key="12">
    <source>
        <dbReference type="EMBL" id="KRL65489.1"/>
    </source>
</evidence>
<feature type="transmembrane region" description="Helical" evidence="10">
    <location>
        <begin position="6"/>
        <end position="21"/>
    </location>
</feature>
<evidence type="ECO:0000256" key="3">
    <source>
        <dbReference type="ARBA" id="ARBA00022475"/>
    </source>
</evidence>
<protein>
    <submittedName>
        <fullName evidence="12">Na(+) H(+) antiporter</fullName>
    </submittedName>
</protein>
<gene>
    <name evidence="12" type="ORF">FC27_GL001578</name>
</gene>
<evidence type="ECO:0000256" key="9">
    <source>
        <dbReference type="ARBA" id="ARBA00023201"/>
    </source>
</evidence>
<evidence type="ECO:0000256" key="1">
    <source>
        <dbReference type="ARBA" id="ARBA00004651"/>
    </source>
</evidence>
<dbReference type="GO" id="GO:0015386">
    <property type="term" value="F:potassium:proton antiporter activity"/>
    <property type="evidence" value="ECO:0007669"/>
    <property type="project" value="TreeGrafter"/>
</dbReference>
<dbReference type="PATRIC" id="fig|1423815.3.peg.1614"/>
<evidence type="ECO:0000259" key="11">
    <source>
        <dbReference type="Pfam" id="PF00999"/>
    </source>
</evidence>
<dbReference type="EMBL" id="AZFA01000035">
    <property type="protein sequence ID" value="KRL65489.1"/>
    <property type="molecule type" value="Genomic_DNA"/>
</dbReference>
<evidence type="ECO:0000256" key="4">
    <source>
        <dbReference type="ARBA" id="ARBA00022692"/>
    </source>
</evidence>
<keyword evidence="13" id="KW-1185">Reference proteome</keyword>
<feature type="transmembrane region" description="Helical" evidence="10">
    <location>
        <begin position="150"/>
        <end position="168"/>
    </location>
</feature>
<dbReference type="Proteomes" id="UP000051647">
    <property type="component" value="Unassembled WGS sequence"/>
</dbReference>
<accession>A0A0R1S987</accession>
<evidence type="ECO:0000256" key="6">
    <source>
        <dbReference type="ARBA" id="ARBA00023053"/>
    </source>
</evidence>
<feature type="domain" description="Cation/H+ exchanger transmembrane" evidence="11">
    <location>
        <begin position="10"/>
        <end position="393"/>
    </location>
</feature>
<dbReference type="InterPro" id="IPR006153">
    <property type="entry name" value="Cation/H_exchanger_TM"/>
</dbReference>
<dbReference type="GO" id="GO:0005886">
    <property type="term" value="C:plasma membrane"/>
    <property type="evidence" value="ECO:0007669"/>
    <property type="project" value="UniProtKB-SubCell"/>
</dbReference>
<feature type="transmembrane region" description="Helical" evidence="10">
    <location>
        <begin position="54"/>
        <end position="75"/>
    </location>
</feature>